<dbReference type="Gene3D" id="3.30.60.230">
    <property type="entry name" value="Lsr2, dimerization domain"/>
    <property type="match status" value="1"/>
</dbReference>
<evidence type="ECO:0000256" key="2">
    <source>
        <dbReference type="SAM" id="MobiDB-lite"/>
    </source>
</evidence>
<dbReference type="InterPro" id="IPR024412">
    <property type="entry name" value="Lsr2_dim_dom"/>
</dbReference>
<dbReference type="InterPro" id="IPR055370">
    <property type="entry name" value="Lsr2_DNA-bd"/>
</dbReference>
<sequence>MAKKVQVLLVDDLDKSSPADETVSFSLDGVSYEIDLTSDNAAKLRDDLAVWIGHAERTGGRRSTGRSTAGKTSGRKDVGAIRAWARDNGHTVNDRGRISAEIQAAYDKAHA</sequence>
<evidence type="ECO:0000256" key="1">
    <source>
        <dbReference type="ARBA" id="ARBA00023125"/>
    </source>
</evidence>
<evidence type="ECO:0000259" key="3">
    <source>
        <dbReference type="Pfam" id="PF11774"/>
    </source>
</evidence>
<dbReference type="Pfam" id="PF11774">
    <property type="entry name" value="Lsr2"/>
    <property type="match status" value="1"/>
</dbReference>
<comment type="caution">
    <text evidence="5">The sequence shown here is derived from an EMBL/GenBank/DDBJ whole genome shotgun (WGS) entry which is preliminary data.</text>
</comment>
<proteinExistence type="predicted"/>
<evidence type="ECO:0000259" key="4">
    <source>
        <dbReference type="Pfam" id="PF23359"/>
    </source>
</evidence>
<dbReference type="RefSeq" id="WP_159902113.1">
    <property type="nucleotide sequence ID" value="NZ_BAABFX010000025.1"/>
</dbReference>
<feature type="domain" description="Lsr2 dimerization" evidence="3">
    <location>
        <begin position="1"/>
        <end position="59"/>
    </location>
</feature>
<reference evidence="6" key="1">
    <citation type="journal article" date="2019" name="Int. J. Syst. Evol. Microbiol.">
        <title>The Global Catalogue of Microorganisms (GCM) 10K type strain sequencing project: providing services to taxonomists for standard genome sequencing and annotation.</title>
        <authorList>
            <consortium name="The Broad Institute Genomics Platform"/>
            <consortium name="The Broad Institute Genome Sequencing Center for Infectious Disease"/>
            <person name="Wu L."/>
            <person name="Ma J."/>
        </authorList>
    </citation>
    <scope>NUCLEOTIDE SEQUENCE [LARGE SCALE GENOMIC DNA]</scope>
    <source>
        <strain evidence="6">JCM 17738</strain>
    </source>
</reference>
<organism evidence="5 6">
    <name type="scientific">Ornithinibacter aureus</name>
    <dbReference type="NCBI Taxonomy" id="622664"/>
    <lineage>
        <taxon>Bacteria</taxon>
        <taxon>Bacillati</taxon>
        <taxon>Actinomycetota</taxon>
        <taxon>Actinomycetes</taxon>
        <taxon>Micrococcales</taxon>
        <taxon>Intrasporangiaceae</taxon>
        <taxon>Ornithinibacter</taxon>
    </lineage>
</organism>
<gene>
    <name evidence="5" type="ORF">GCM10023153_16340</name>
</gene>
<protein>
    <submittedName>
        <fullName evidence="5">Lsr2 family protein</fullName>
    </submittedName>
</protein>
<dbReference type="Pfam" id="PF23359">
    <property type="entry name" value="Lsr2_DNA-bd"/>
    <property type="match status" value="1"/>
</dbReference>
<keyword evidence="1" id="KW-0238">DNA-binding</keyword>
<dbReference type="EMBL" id="BAABFX010000025">
    <property type="protein sequence ID" value="GAA4394847.1"/>
    <property type="molecule type" value="Genomic_DNA"/>
</dbReference>
<name>A0ABP8JRV3_9MICO</name>
<dbReference type="InterPro" id="IPR042261">
    <property type="entry name" value="Lsr2-like_dimerization"/>
</dbReference>
<evidence type="ECO:0000313" key="6">
    <source>
        <dbReference type="Proteomes" id="UP001500390"/>
    </source>
</evidence>
<accession>A0ABP8JRV3</accession>
<dbReference type="Gene3D" id="4.10.320.10">
    <property type="entry name" value="E3-binding domain"/>
    <property type="match status" value="1"/>
</dbReference>
<evidence type="ECO:0000313" key="5">
    <source>
        <dbReference type="EMBL" id="GAA4394847.1"/>
    </source>
</evidence>
<keyword evidence="6" id="KW-1185">Reference proteome</keyword>
<dbReference type="Proteomes" id="UP001500390">
    <property type="component" value="Unassembled WGS sequence"/>
</dbReference>
<feature type="domain" description="Lsr2 DNA-binding" evidence="4">
    <location>
        <begin position="74"/>
        <end position="109"/>
    </location>
</feature>
<feature type="region of interest" description="Disordered" evidence="2">
    <location>
        <begin position="57"/>
        <end position="79"/>
    </location>
</feature>
<dbReference type="InterPro" id="IPR036625">
    <property type="entry name" value="E3-bd_dom_sf"/>
</dbReference>